<evidence type="ECO:0000313" key="3">
    <source>
        <dbReference type="Proteomes" id="UP001165190"/>
    </source>
</evidence>
<comment type="caution">
    <text evidence="2">The sequence shown here is derived from an EMBL/GenBank/DDBJ whole genome shotgun (WGS) entry which is preliminary data.</text>
</comment>
<reference evidence="2" key="1">
    <citation type="submission" date="2023-05" db="EMBL/GenBank/DDBJ databases">
        <title>Genome and transcriptome analyses reveal genes involved in the formation of fine ridges on petal epidermal cells in Hibiscus trionum.</title>
        <authorList>
            <person name="Koshimizu S."/>
            <person name="Masuda S."/>
            <person name="Ishii T."/>
            <person name="Shirasu K."/>
            <person name="Hoshino A."/>
            <person name="Arita M."/>
        </authorList>
    </citation>
    <scope>NUCLEOTIDE SEQUENCE</scope>
    <source>
        <strain evidence="2">Hamamatsu line</strain>
    </source>
</reference>
<evidence type="ECO:0000256" key="1">
    <source>
        <dbReference type="SAM" id="Phobius"/>
    </source>
</evidence>
<accession>A0A9W7I9I6</accession>
<dbReference type="Proteomes" id="UP001165190">
    <property type="component" value="Unassembled WGS sequence"/>
</dbReference>
<dbReference type="AlphaFoldDB" id="A0A9W7I9I6"/>
<keyword evidence="1" id="KW-1133">Transmembrane helix</keyword>
<keyword evidence="1" id="KW-0472">Membrane</keyword>
<sequence length="187" mass="20818">MYKNHSPYIHKSSPLSNPHYKITVATATNPPPILISPSHHEPLLSNPNPTPIFPTSLLAPAHLMLTMVSWLRTRRRRCLLLLLCSPLLIPFLCATFPLLCLAEVCSRIYRRSSGGKAAAVSAAQEDEESRMRRCEEGCYGDGEGREAGLLQRYLEDQLTLVGSVYDCGDDLDDHDNQDLDCRSPLLS</sequence>
<keyword evidence="3" id="KW-1185">Reference proteome</keyword>
<feature type="transmembrane region" description="Helical" evidence="1">
    <location>
        <begin position="52"/>
        <end position="71"/>
    </location>
</feature>
<protein>
    <submittedName>
        <fullName evidence="2">Uncharacterized protein</fullName>
    </submittedName>
</protein>
<dbReference type="PANTHER" id="PTHR36322">
    <property type="entry name" value="TRANSMEMBRANE PROTEIN"/>
    <property type="match status" value="1"/>
</dbReference>
<evidence type="ECO:0000313" key="2">
    <source>
        <dbReference type="EMBL" id="GMI90413.1"/>
    </source>
</evidence>
<name>A0A9W7I9I6_HIBTR</name>
<gene>
    <name evidence="2" type="ORF">HRI_002710600</name>
</gene>
<dbReference type="EMBL" id="BSYR01000024">
    <property type="protein sequence ID" value="GMI90413.1"/>
    <property type="molecule type" value="Genomic_DNA"/>
</dbReference>
<organism evidence="2 3">
    <name type="scientific">Hibiscus trionum</name>
    <name type="common">Flower of an hour</name>
    <dbReference type="NCBI Taxonomy" id="183268"/>
    <lineage>
        <taxon>Eukaryota</taxon>
        <taxon>Viridiplantae</taxon>
        <taxon>Streptophyta</taxon>
        <taxon>Embryophyta</taxon>
        <taxon>Tracheophyta</taxon>
        <taxon>Spermatophyta</taxon>
        <taxon>Magnoliopsida</taxon>
        <taxon>eudicotyledons</taxon>
        <taxon>Gunneridae</taxon>
        <taxon>Pentapetalae</taxon>
        <taxon>rosids</taxon>
        <taxon>malvids</taxon>
        <taxon>Malvales</taxon>
        <taxon>Malvaceae</taxon>
        <taxon>Malvoideae</taxon>
        <taxon>Hibiscus</taxon>
    </lineage>
</organism>
<dbReference type="PANTHER" id="PTHR36322:SF3">
    <property type="entry name" value="TRANSMEMBRANE PROTEIN"/>
    <property type="match status" value="1"/>
</dbReference>
<proteinExistence type="predicted"/>
<feature type="transmembrane region" description="Helical" evidence="1">
    <location>
        <begin position="78"/>
        <end position="99"/>
    </location>
</feature>
<keyword evidence="1" id="KW-0812">Transmembrane</keyword>
<dbReference type="OrthoDB" id="1723207at2759"/>